<comment type="caution">
    <text evidence="8">The sequence shown here is derived from an EMBL/GenBank/DDBJ whole genome shotgun (WGS) entry which is preliminary data.</text>
</comment>
<sequence length="286" mass="31194">MASKQLAPPSAMVVAALWMSGALFSFTAMAVGGRELTGALSTFQILFFRSVIGLFVVSLLMWRTGWHQVRTPHLGLHFVRNLAHFGGQFGWFYGLAFIPLAEVFALEFTVPIWTALLAALILRERITVQRVTAIGFGMVGLIIILRPGFQVIHPAALAVLAGAVGYALSHTLTRKLALHDTPLTILFYMTVLQLPMGLIPALSSWQIPALELWPWLGVVGVAALTAHYCMARALKVAEATVVVTLDFLRLPLVAIVGALLYQEPLDLLVLVGAAVMLFGNWINLRK</sequence>
<feature type="transmembrane region" description="Helical" evidence="6">
    <location>
        <begin position="241"/>
        <end position="261"/>
    </location>
</feature>
<dbReference type="Pfam" id="PF00892">
    <property type="entry name" value="EamA"/>
    <property type="match status" value="2"/>
</dbReference>
<feature type="transmembrane region" description="Helical" evidence="6">
    <location>
        <begin position="267"/>
        <end position="284"/>
    </location>
</feature>
<evidence type="ECO:0000256" key="2">
    <source>
        <dbReference type="ARBA" id="ARBA00007362"/>
    </source>
</evidence>
<keyword evidence="9" id="KW-1185">Reference proteome</keyword>
<dbReference type="InterPro" id="IPR037185">
    <property type="entry name" value="EmrE-like"/>
</dbReference>
<feature type="transmembrane region" description="Helical" evidence="6">
    <location>
        <begin position="131"/>
        <end position="149"/>
    </location>
</feature>
<protein>
    <submittedName>
        <fullName evidence="8">DMT family transporter</fullName>
    </submittedName>
</protein>
<dbReference type="InterPro" id="IPR000620">
    <property type="entry name" value="EamA_dom"/>
</dbReference>
<evidence type="ECO:0000256" key="6">
    <source>
        <dbReference type="SAM" id="Phobius"/>
    </source>
</evidence>
<dbReference type="SUPFAM" id="SSF103481">
    <property type="entry name" value="Multidrug resistance efflux transporter EmrE"/>
    <property type="match status" value="2"/>
</dbReference>
<feature type="domain" description="EamA" evidence="7">
    <location>
        <begin position="155"/>
        <end position="282"/>
    </location>
</feature>
<keyword evidence="5 6" id="KW-0472">Membrane</keyword>
<dbReference type="EMBL" id="SIJK02000003">
    <property type="protein sequence ID" value="MBP1464684.1"/>
    <property type="molecule type" value="Genomic_DNA"/>
</dbReference>
<dbReference type="PANTHER" id="PTHR22911">
    <property type="entry name" value="ACYL-MALONYL CONDENSING ENZYME-RELATED"/>
    <property type="match status" value="1"/>
</dbReference>
<dbReference type="Proteomes" id="UP001193081">
    <property type="component" value="Unassembled WGS sequence"/>
</dbReference>
<gene>
    <name evidence="8" type="ORF">EYB53_003070</name>
</gene>
<feature type="domain" description="EamA" evidence="7">
    <location>
        <begin position="15"/>
        <end position="145"/>
    </location>
</feature>
<evidence type="ECO:0000256" key="1">
    <source>
        <dbReference type="ARBA" id="ARBA00004141"/>
    </source>
</evidence>
<comment type="similarity">
    <text evidence="2">Belongs to the EamA transporter family.</text>
</comment>
<feature type="transmembrane region" description="Helical" evidence="6">
    <location>
        <begin position="155"/>
        <end position="173"/>
    </location>
</feature>
<feature type="transmembrane region" description="Helical" evidence="6">
    <location>
        <begin position="185"/>
        <end position="206"/>
    </location>
</feature>
<evidence type="ECO:0000256" key="5">
    <source>
        <dbReference type="ARBA" id="ARBA00023136"/>
    </source>
</evidence>
<reference evidence="8 9" key="1">
    <citation type="submission" date="2021-03" db="EMBL/GenBank/DDBJ databases">
        <authorList>
            <person name="Grouzdev D.S."/>
        </authorList>
    </citation>
    <scope>NUCLEOTIDE SEQUENCE [LARGE SCALE GENOMIC DNA]</scope>
    <source>
        <strain evidence="8 9">M50-1</strain>
    </source>
</reference>
<name>A0ABS4D5H0_9CHLR</name>
<organism evidence="8 9">
    <name type="scientific">Candidatus Chloroploca mongolica</name>
    <dbReference type="NCBI Taxonomy" id="2528176"/>
    <lineage>
        <taxon>Bacteria</taxon>
        <taxon>Bacillati</taxon>
        <taxon>Chloroflexota</taxon>
        <taxon>Chloroflexia</taxon>
        <taxon>Chloroflexales</taxon>
        <taxon>Chloroflexineae</taxon>
        <taxon>Oscillochloridaceae</taxon>
        <taxon>Candidatus Chloroploca</taxon>
    </lineage>
</organism>
<comment type="subcellular location">
    <subcellularLocation>
        <location evidence="1">Membrane</location>
        <topology evidence="1">Multi-pass membrane protein</topology>
    </subcellularLocation>
</comment>
<evidence type="ECO:0000256" key="3">
    <source>
        <dbReference type="ARBA" id="ARBA00022692"/>
    </source>
</evidence>
<evidence type="ECO:0000313" key="9">
    <source>
        <dbReference type="Proteomes" id="UP001193081"/>
    </source>
</evidence>
<feature type="transmembrane region" description="Helical" evidence="6">
    <location>
        <begin position="46"/>
        <end position="66"/>
    </location>
</feature>
<keyword evidence="4 6" id="KW-1133">Transmembrane helix</keyword>
<dbReference type="PANTHER" id="PTHR22911:SF6">
    <property type="entry name" value="SOLUTE CARRIER FAMILY 35 MEMBER G1"/>
    <property type="match status" value="1"/>
</dbReference>
<dbReference type="RefSeq" id="WP_135476596.1">
    <property type="nucleotide sequence ID" value="NZ_SIJK02000003.1"/>
</dbReference>
<proteinExistence type="inferred from homology"/>
<keyword evidence="3 6" id="KW-0812">Transmembrane</keyword>
<evidence type="ECO:0000313" key="8">
    <source>
        <dbReference type="EMBL" id="MBP1464684.1"/>
    </source>
</evidence>
<feature type="transmembrane region" description="Helical" evidence="6">
    <location>
        <begin position="212"/>
        <end position="229"/>
    </location>
</feature>
<evidence type="ECO:0000259" key="7">
    <source>
        <dbReference type="Pfam" id="PF00892"/>
    </source>
</evidence>
<accession>A0ABS4D5H0</accession>
<evidence type="ECO:0000256" key="4">
    <source>
        <dbReference type="ARBA" id="ARBA00022989"/>
    </source>
</evidence>